<organism evidence="6 7">
    <name type="scientific">Micromonospora wenchangensis</name>
    <dbReference type="NCBI Taxonomy" id="1185415"/>
    <lineage>
        <taxon>Bacteria</taxon>
        <taxon>Bacillati</taxon>
        <taxon>Actinomycetota</taxon>
        <taxon>Actinomycetes</taxon>
        <taxon>Micromonosporales</taxon>
        <taxon>Micromonosporaceae</taxon>
        <taxon>Micromonospora</taxon>
    </lineage>
</organism>
<comment type="caution">
    <text evidence="6">The sequence shown here is derived from an EMBL/GenBank/DDBJ whole genome shotgun (WGS) entry which is preliminary data.</text>
</comment>
<keyword evidence="1" id="KW-0805">Transcription regulation</keyword>
<reference evidence="6 7" key="1">
    <citation type="submission" date="2017-03" db="EMBL/GenBank/DDBJ databases">
        <title>Whole genome sequence of Micromonospora wenchangensis, isolated from mangrove soil.</title>
        <authorList>
            <person name="Yang H."/>
        </authorList>
    </citation>
    <scope>NUCLEOTIDE SEQUENCE [LARGE SCALE GENOMIC DNA]</scope>
    <source>
        <strain evidence="6 7">CCTCC AA 2012002</strain>
    </source>
</reference>
<name>A0A246RUN4_9ACTN</name>
<keyword evidence="2 4" id="KW-0238">DNA-binding</keyword>
<accession>A0A246RUN4</accession>
<feature type="domain" description="HTH tetR-type" evidence="5">
    <location>
        <begin position="17"/>
        <end position="77"/>
    </location>
</feature>
<evidence type="ECO:0000313" key="6">
    <source>
        <dbReference type="EMBL" id="OWV12876.1"/>
    </source>
</evidence>
<dbReference type="InterPro" id="IPR050109">
    <property type="entry name" value="HTH-type_TetR-like_transc_reg"/>
</dbReference>
<evidence type="ECO:0000256" key="4">
    <source>
        <dbReference type="PROSITE-ProRule" id="PRU00335"/>
    </source>
</evidence>
<keyword evidence="3" id="KW-0804">Transcription</keyword>
<gene>
    <name evidence="6" type="ORF">B5D80_01590</name>
</gene>
<dbReference type="InterPro" id="IPR054129">
    <property type="entry name" value="DesT_TetR_C"/>
</dbReference>
<dbReference type="OrthoDB" id="3767959at2"/>
<dbReference type="Pfam" id="PF00440">
    <property type="entry name" value="TetR_N"/>
    <property type="match status" value="1"/>
</dbReference>
<dbReference type="EMBL" id="MZMV01000002">
    <property type="protein sequence ID" value="OWV12876.1"/>
    <property type="molecule type" value="Genomic_DNA"/>
</dbReference>
<dbReference type="PRINTS" id="PR00455">
    <property type="entry name" value="HTHTETR"/>
</dbReference>
<dbReference type="PANTHER" id="PTHR30055:SF158">
    <property type="entry name" value="POSSIBLE TRANSCRIPTIONAL REGULATORY PROTEIN (PROBABLY TETR-FAMILY)"/>
    <property type="match status" value="1"/>
</dbReference>
<dbReference type="SUPFAM" id="SSF46689">
    <property type="entry name" value="Homeodomain-like"/>
    <property type="match status" value="1"/>
</dbReference>
<proteinExistence type="predicted"/>
<evidence type="ECO:0000259" key="5">
    <source>
        <dbReference type="PROSITE" id="PS50977"/>
    </source>
</evidence>
<dbReference type="GO" id="GO:0003700">
    <property type="term" value="F:DNA-binding transcription factor activity"/>
    <property type="evidence" value="ECO:0007669"/>
    <property type="project" value="TreeGrafter"/>
</dbReference>
<dbReference type="GO" id="GO:0000976">
    <property type="term" value="F:transcription cis-regulatory region binding"/>
    <property type="evidence" value="ECO:0007669"/>
    <property type="project" value="TreeGrafter"/>
</dbReference>
<keyword evidence="7" id="KW-1185">Reference proteome</keyword>
<dbReference type="PANTHER" id="PTHR30055">
    <property type="entry name" value="HTH-TYPE TRANSCRIPTIONAL REGULATOR RUTR"/>
    <property type="match status" value="1"/>
</dbReference>
<dbReference type="InterPro" id="IPR036271">
    <property type="entry name" value="Tet_transcr_reg_TetR-rel_C_sf"/>
</dbReference>
<protein>
    <submittedName>
        <fullName evidence="6">TetR family transcriptional regulator</fullName>
    </submittedName>
</protein>
<dbReference type="FunFam" id="1.10.10.60:FF:000141">
    <property type="entry name" value="TetR family transcriptional regulator"/>
    <property type="match status" value="1"/>
</dbReference>
<dbReference type="InterPro" id="IPR009057">
    <property type="entry name" value="Homeodomain-like_sf"/>
</dbReference>
<evidence type="ECO:0000256" key="2">
    <source>
        <dbReference type="ARBA" id="ARBA00023125"/>
    </source>
</evidence>
<dbReference type="Proteomes" id="UP000197174">
    <property type="component" value="Unassembled WGS sequence"/>
</dbReference>
<evidence type="ECO:0000256" key="1">
    <source>
        <dbReference type="ARBA" id="ARBA00023015"/>
    </source>
</evidence>
<evidence type="ECO:0000256" key="3">
    <source>
        <dbReference type="ARBA" id="ARBA00023163"/>
    </source>
</evidence>
<dbReference type="GO" id="GO:0045892">
    <property type="term" value="P:negative regulation of DNA-templated transcription"/>
    <property type="evidence" value="ECO:0007669"/>
    <property type="project" value="UniProtKB-ARBA"/>
</dbReference>
<evidence type="ECO:0000313" key="7">
    <source>
        <dbReference type="Proteomes" id="UP000197174"/>
    </source>
</evidence>
<sequence>MLARVSSTPSFKRLPRAVREQQMLDAAVKVFSRRGFHAASMDEIAEDAGISKPMVYAYLGTKEELFIACLHRETARMVLAIAGAAAPDLPPDQRLWRGLRAFFGFVGAHRDGWAVLYRQARGSQPFAAELAAMRARLVDVVAGMLDHALRARGREVAATELEVVAYALVGASESLADWLADHPEAEPEKTATRMMNVAWLGAAQLLDGVTWRPPAD</sequence>
<dbReference type="Pfam" id="PF21943">
    <property type="entry name" value="TetR_C_46"/>
    <property type="match status" value="1"/>
</dbReference>
<dbReference type="InterPro" id="IPR001647">
    <property type="entry name" value="HTH_TetR"/>
</dbReference>
<dbReference type="SUPFAM" id="SSF48498">
    <property type="entry name" value="Tetracyclin repressor-like, C-terminal domain"/>
    <property type="match status" value="1"/>
</dbReference>
<dbReference type="AlphaFoldDB" id="A0A246RUN4"/>
<feature type="DNA-binding region" description="H-T-H motif" evidence="4">
    <location>
        <begin position="40"/>
        <end position="59"/>
    </location>
</feature>
<dbReference type="PROSITE" id="PS50977">
    <property type="entry name" value="HTH_TETR_2"/>
    <property type="match status" value="1"/>
</dbReference>
<dbReference type="Gene3D" id="1.10.357.10">
    <property type="entry name" value="Tetracycline Repressor, domain 2"/>
    <property type="match status" value="1"/>
</dbReference>